<evidence type="ECO:0000313" key="1">
    <source>
        <dbReference type="EMBL" id="TFD80533.1"/>
    </source>
</evidence>
<proteinExistence type="predicted"/>
<name>A0A4Y8KPM6_9MICO</name>
<accession>A0A4Y8KPM6</accession>
<organism evidence="1 2">
    <name type="scientific">Cryobacterium psychrophilum</name>
    <dbReference type="NCBI Taxonomy" id="41988"/>
    <lineage>
        <taxon>Bacteria</taxon>
        <taxon>Bacillati</taxon>
        <taxon>Actinomycetota</taxon>
        <taxon>Actinomycetes</taxon>
        <taxon>Micrococcales</taxon>
        <taxon>Microbacteriaceae</taxon>
        <taxon>Cryobacterium</taxon>
    </lineage>
</organism>
<dbReference type="RefSeq" id="WP_134574390.1">
    <property type="nucleotide sequence ID" value="NZ_SOHQ01000015.1"/>
</dbReference>
<dbReference type="Proteomes" id="UP000298218">
    <property type="component" value="Unassembled WGS sequence"/>
</dbReference>
<sequence length="69" mass="7336">MASVDIRLAGGLVTVNPTTLDYLGPDQLVKLSAPSGDLVMSGDECRVLARKLIEAAQQIEQPAVTSEWP</sequence>
<dbReference type="AlphaFoldDB" id="A0A4Y8KPM6"/>
<gene>
    <name evidence="1" type="ORF">E3T53_05525</name>
</gene>
<protein>
    <submittedName>
        <fullName evidence="1">Uncharacterized protein</fullName>
    </submittedName>
</protein>
<comment type="caution">
    <text evidence="1">The sequence shown here is derived from an EMBL/GenBank/DDBJ whole genome shotgun (WGS) entry which is preliminary data.</text>
</comment>
<reference evidence="1 2" key="1">
    <citation type="submission" date="2019-03" db="EMBL/GenBank/DDBJ databases">
        <title>Genomics of glacier-inhabiting Cryobacterium strains.</title>
        <authorList>
            <person name="Liu Q."/>
            <person name="Xin Y.-H."/>
        </authorList>
    </citation>
    <scope>NUCLEOTIDE SEQUENCE [LARGE SCALE GENOMIC DNA]</scope>
    <source>
        <strain evidence="1 2">CGMCC 1.4292</strain>
    </source>
</reference>
<keyword evidence="2" id="KW-1185">Reference proteome</keyword>
<evidence type="ECO:0000313" key="2">
    <source>
        <dbReference type="Proteomes" id="UP000298218"/>
    </source>
</evidence>
<dbReference type="EMBL" id="SOHQ01000015">
    <property type="protein sequence ID" value="TFD80533.1"/>
    <property type="molecule type" value="Genomic_DNA"/>
</dbReference>